<dbReference type="AlphaFoldDB" id="A0A521ESV8"/>
<dbReference type="Gene3D" id="1.10.10.10">
    <property type="entry name" value="Winged helix-like DNA-binding domain superfamily/Winged helix DNA-binding domain"/>
    <property type="match status" value="1"/>
</dbReference>
<dbReference type="EMBL" id="FXTD01000012">
    <property type="protein sequence ID" value="SMO87038.1"/>
    <property type="molecule type" value="Genomic_DNA"/>
</dbReference>
<organism evidence="1 2">
    <name type="scientific">Halorubrum cibi</name>
    <dbReference type="NCBI Taxonomy" id="413815"/>
    <lineage>
        <taxon>Archaea</taxon>
        <taxon>Methanobacteriati</taxon>
        <taxon>Methanobacteriota</taxon>
        <taxon>Stenosarchaea group</taxon>
        <taxon>Halobacteria</taxon>
        <taxon>Halobacteriales</taxon>
        <taxon>Haloferacaceae</taxon>
        <taxon>Halorubrum</taxon>
    </lineage>
</organism>
<dbReference type="InterPro" id="IPR036388">
    <property type="entry name" value="WH-like_DNA-bd_sf"/>
</dbReference>
<dbReference type="RefSeq" id="WP_142987649.1">
    <property type="nucleotide sequence ID" value="NZ_FXTD01000012.1"/>
</dbReference>
<dbReference type="SUPFAM" id="SSF46785">
    <property type="entry name" value="Winged helix' DNA-binding domain"/>
    <property type="match status" value="1"/>
</dbReference>
<name>A0A521ESV8_9EURY</name>
<dbReference type="Proteomes" id="UP000319712">
    <property type="component" value="Unassembled WGS sequence"/>
</dbReference>
<gene>
    <name evidence="1" type="ORF">SAMN06264867_11288</name>
</gene>
<evidence type="ECO:0000313" key="1">
    <source>
        <dbReference type="EMBL" id="SMO87038.1"/>
    </source>
</evidence>
<keyword evidence="2" id="KW-1185">Reference proteome</keyword>
<proteinExistence type="predicted"/>
<evidence type="ECO:0008006" key="3">
    <source>
        <dbReference type="Google" id="ProtNLM"/>
    </source>
</evidence>
<sequence length="88" mass="10492">MYREVNWAVPADPYILEELGEYDGWHTAKNLEINTDFSRQWISQRCPVFVDHELAERHEEEPAYRLTEFGEQILNGEAEYEELKETES</sequence>
<dbReference type="InterPro" id="IPR036390">
    <property type="entry name" value="WH_DNA-bd_sf"/>
</dbReference>
<accession>A0A521ESV8</accession>
<protein>
    <recommendedName>
        <fullName evidence="3">Winged helix-turn-helix</fullName>
    </recommendedName>
</protein>
<reference evidence="1 2" key="1">
    <citation type="submission" date="2017-05" db="EMBL/GenBank/DDBJ databases">
        <authorList>
            <person name="Varghese N."/>
            <person name="Submissions S."/>
        </authorList>
    </citation>
    <scope>NUCLEOTIDE SEQUENCE [LARGE SCALE GENOMIC DNA]</scope>
    <source>
        <strain evidence="1 2">DSM 19504</strain>
    </source>
</reference>
<dbReference type="OrthoDB" id="285635at2157"/>
<evidence type="ECO:0000313" key="2">
    <source>
        <dbReference type="Proteomes" id="UP000319712"/>
    </source>
</evidence>